<gene>
    <name evidence="1" type="ORF">FF38_03074</name>
</gene>
<dbReference type="Proteomes" id="UP000037069">
    <property type="component" value="Unassembled WGS sequence"/>
</dbReference>
<dbReference type="InterPro" id="IPR045657">
    <property type="entry name" value="DUF6392"/>
</dbReference>
<evidence type="ECO:0008006" key="3">
    <source>
        <dbReference type="Google" id="ProtNLM"/>
    </source>
</evidence>
<dbReference type="Pfam" id="PF19929">
    <property type="entry name" value="DUF6392"/>
    <property type="match status" value="1"/>
</dbReference>
<protein>
    <recommendedName>
        <fullName evidence="3">Pyocin immunity protein</fullName>
    </recommendedName>
</protein>
<sequence>MSVNIEALVQRLGDTYDELYNDGLIPYKTKPQGNSGDDVVTLDMKKEYVFLSFDNPSKRLREITITVIPDDMRNQWKFPNEIPFGLEQVMTERWLQEYLGAPLVSEPEQTVMGINFGKISVFSMTLRGSDKKIALSMRYGYKTVNVKSVTFFLYDRLELKLKKIKP</sequence>
<name>A0A0L0C9X2_LUCCU</name>
<reference evidence="1 2" key="1">
    <citation type="journal article" date="2015" name="Nat. Commun.">
        <title>Lucilia cuprina genome unlocks parasitic fly biology to underpin future interventions.</title>
        <authorList>
            <person name="Anstead C.A."/>
            <person name="Korhonen P.K."/>
            <person name="Young N.D."/>
            <person name="Hall R.S."/>
            <person name="Jex A.R."/>
            <person name="Murali S.C."/>
            <person name="Hughes D.S."/>
            <person name="Lee S.F."/>
            <person name="Perry T."/>
            <person name="Stroehlein A.J."/>
            <person name="Ansell B.R."/>
            <person name="Breugelmans B."/>
            <person name="Hofmann A."/>
            <person name="Qu J."/>
            <person name="Dugan S."/>
            <person name="Lee S.L."/>
            <person name="Chao H."/>
            <person name="Dinh H."/>
            <person name="Han Y."/>
            <person name="Doddapaneni H.V."/>
            <person name="Worley K.C."/>
            <person name="Muzny D.M."/>
            <person name="Ioannidis P."/>
            <person name="Waterhouse R.M."/>
            <person name="Zdobnov E.M."/>
            <person name="James P.J."/>
            <person name="Bagnall N.H."/>
            <person name="Kotze A.C."/>
            <person name="Gibbs R.A."/>
            <person name="Richards S."/>
            <person name="Batterham P."/>
            <person name="Gasser R.B."/>
        </authorList>
    </citation>
    <scope>NUCLEOTIDE SEQUENCE [LARGE SCALE GENOMIC DNA]</scope>
    <source>
        <strain evidence="1 2">LS</strain>
        <tissue evidence="1">Full body</tissue>
    </source>
</reference>
<accession>A0A0L0C9X2</accession>
<dbReference type="EMBL" id="JRES01000679">
    <property type="protein sequence ID" value="KNC29228.1"/>
    <property type="molecule type" value="Genomic_DNA"/>
</dbReference>
<organism evidence="1 2">
    <name type="scientific">Lucilia cuprina</name>
    <name type="common">Green bottle fly</name>
    <name type="synonym">Australian sheep blowfly</name>
    <dbReference type="NCBI Taxonomy" id="7375"/>
    <lineage>
        <taxon>Eukaryota</taxon>
        <taxon>Metazoa</taxon>
        <taxon>Ecdysozoa</taxon>
        <taxon>Arthropoda</taxon>
        <taxon>Hexapoda</taxon>
        <taxon>Insecta</taxon>
        <taxon>Pterygota</taxon>
        <taxon>Neoptera</taxon>
        <taxon>Endopterygota</taxon>
        <taxon>Diptera</taxon>
        <taxon>Brachycera</taxon>
        <taxon>Muscomorpha</taxon>
        <taxon>Oestroidea</taxon>
        <taxon>Calliphoridae</taxon>
        <taxon>Luciliinae</taxon>
        <taxon>Lucilia</taxon>
    </lineage>
</organism>
<dbReference type="AlphaFoldDB" id="A0A0L0C9X2"/>
<keyword evidence="2" id="KW-1185">Reference proteome</keyword>
<proteinExistence type="predicted"/>
<comment type="caution">
    <text evidence="1">The sequence shown here is derived from an EMBL/GenBank/DDBJ whole genome shotgun (WGS) entry which is preliminary data.</text>
</comment>
<evidence type="ECO:0000313" key="2">
    <source>
        <dbReference type="Proteomes" id="UP000037069"/>
    </source>
</evidence>
<evidence type="ECO:0000313" key="1">
    <source>
        <dbReference type="EMBL" id="KNC29228.1"/>
    </source>
</evidence>